<feature type="compositionally biased region" description="Low complexity" evidence="1">
    <location>
        <begin position="729"/>
        <end position="739"/>
    </location>
</feature>
<gene>
    <name evidence="3" type="ORF">F955_02835</name>
</gene>
<sequence length="900" mass="100040">MNKFLLLIMTILLNINVYANTSQGQQLGIEAGNQGLGSANNAVNQSNGSQWLPGYSQNYEDKEDGIDAEFDGLSNVSQNGYNKYTRCSNPNSDLTADKKIECEAITFVNKNPRNRKLYEVDPKTDAVIKSSNEIKTNTFESFNNNQTCFQKTVKINPVYEEQVCTQGLALNEQQCLETIVNDVCPTAIDGNTCNGVTGVDRGALTASGDHNSYIRYEGNRLKLGLGYRWNTPIGSATSTFRITIRNRSKLNNIKLINSTYDDAYLLKINGVQALAVNIGGANDGTTGYSSNQELGQYFVEGVNTIELTVYNNVKNSPYYADLNIDIPMYCECTKKKTNTCSEDILDSKMCGVKDTVCLERDWKENCVKTQQNYVCKNTMYAQQTQSCQTQTQMQCKNPSGTLRDVSTCDQGIDYDTFKISKSDGNASLNKLPTAFTLSASGNDGKRGSSKRNFIVDFDIKDVNSTNMVLKQVHYDNRGIIYVNEKEIFNRSTGNNRTDNVSIDLKPYLKVGSNNIRMYIDNWAGPWSGAIHVETNYQCSCTQQKIDTCSTNDSCKLVSETCSDESTKIINGVMVKGCWNTTKKYSCQTNGSTVSDCRPLLEKGCTQIGSECTSKDANGTCVSYSQKYQCEKTPAREEEQTICVDVDCVDGKCLETAADEKDADFAEAITMMEAAREAGVYMEKDYQNTLRLFTGEENKCTVKVLAGSNIMSCCKQIKIDASSATNNNSGNSATGAFNNNPDSPPQQTQGSKYQYDDMYNDDKTMKQLQSQLTFGWLECSEGERELGIKRGSSLCTHSRTWCSKKDPVFGSCLEETRAYCCFKSILAKLINRQGRAQLGLSLETCEGIKIDELQRLDFSKMDLTEFKNSITATNMNLDQRVKELRDQVTKKAVGGYYNDAE</sequence>
<evidence type="ECO:0000256" key="1">
    <source>
        <dbReference type="SAM" id="MobiDB-lite"/>
    </source>
</evidence>
<feature type="signal peptide" evidence="2">
    <location>
        <begin position="1"/>
        <end position="19"/>
    </location>
</feature>
<evidence type="ECO:0000313" key="3">
    <source>
        <dbReference type="EMBL" id="ENV43288.1"/>
    </source>
</evidence>
<name>N9AGU1_9GAMM</name>
<dbReference type="RefSeq" id="WP_004895590.1">
    <property type="nucleotide sequence ID" value="NZ_KB849578.1"/>
</dbReference>
<dbReference type="Pfam" id="PF06986">
    <property type="entry name" value="F_T4SS_TraN"/>
    <property type="match status" value="1"/>
</dbReference>
<comment type="caution">
    <text evidence="3">The sequence shown here is derived from an EMBL/GenBank/DDBJ whole genome shotgun (WGS) entry which is preliminary data.</text>
</comment>
<accession>N9AGU1</accession>
<dbReference type="PATRIC" id="fig|1217988.3.peg.2732"/>
<proteinExistence type="predicted"/>
<evidence type="ECO:0000313" key="4">
    <source>
        <dbReference type="Proteomes" id="UP000018440"/>
    </source>
</evidence>
<evidence type="ECO:0008006" key="5">
    <source>
        <dbReference type="Google" id="ProtNLM"/>
    </source>
</evidence>
<reference evidence="3 4" key="1">
    <citation type="submission" date="2013-02" db="EMBL/GenBank/DDBJ databases">
        <title>The Genome Sequence of Acinetobacter schindleri CIP 107287.</title>
        <authorList>
            <consortium name="The Broad Institute Genome Sequencing Platform"/>
            <consortium name="The Broad Institute Genome Sequencing Center for Infectious Disease"/>
            <person name="Cerqueira G."/>
            <person name="Feldgarden M."/>
            <person name="Courvalin P."/>
            <person name="Perichon B."/>
            <person name="Grillot-Courvalin C."/>
            <person name="Clermont D."/>
            <person name="Rocha E."/>
            <person name="Yoon E.-J."/>
            <person name="Nemec A."/>
            <person name="Walker B."/>
            <person name="Young S.K."/>
            <person name="Zeng Q."/>
            <person name="Gargeya S."/>
            <person name="Fitzgerald M."/>
            <person name="Haas B."/>
            <person name="Abouelleil A."/>
            <person name="Alvarado L."/>
            <person name="Arachchi H.M."/>
            <person name="Berlin A.M."/>
            <person name="Chapman S.B."/>
            <person name="Dewar J."/>
            <person name="Goldberg J."/>
            <person name="Griggs A."/>
            <person name="Gujja S."/>
            <person name="Hansen M."/>
            <person name="Howarth C."/>
            <person name="Imamovic A."/>
            <person name="Larimer J."/>
            <person name="McCowan C."/>
            <person name="Murphy C."/>
            <person name="Neiman D."/>
            <person name="Pearson M."/>
            <person name="Priest M."/>
            <person name="Roberts A."/>
            <person name="Saif S."/>
            <person name="Shea T."/>
            <person name="Sisk P."/>
            <person name="Sykes S."/>
            <person name="Wortman J."/>
            <person name="Nusbaum C."/>
            <person name="Birren B."/>
        </authorList>
    </citation>
    <scope>NUCLEOTIDE SEQUENCE [LARGE SCALE GENOMIC DNA]</scope>
    <source>
        <strain evidence="3 4">CIP 107287</strain>
    </source>
</reference>
<keyword evidence="2" id="KW-0732">Signal</keyword>
<dbReference type="EMBL" id="APPQ01000031">
    <property type="protein sequence ID" value="ENV43288.1"/>
    <property type="molecule type" value="Genomic_DNA"/>
</dbReference>
<feature type="chain" id="PRO_5004138485" description="Conjugal transfer mating pair stabilization protein TraN" evidence="2">
    <location>
        <begin position="20"/>
        <end position="900"/>
    </location>
</feature>
<dbReference type="InterPro" id="IPR014121">
    <property type="entry name" value="TraN_Ftype"/>
</dbReference>
<evidence type="ECO:0000256" key="2">
    <source>
        <dbReference type="SAM" id="SignalP"/>
    </source>
</evidence>
<protein>
    <recommendedName>
        <fullName evidence="5">Conjugal transfer mating pair stabilization protein TraN</fullName>
    </recommendedName>
</protein>
<dbReference type="AlphaFoldDB" id="N9AGU1"/>
<dbReference type="Proteomes" id="UP000018440">
    <property type="component" value="Unassembled WGS sequence"/>
</dbReference>
<feature type="region of interest" description="Disordered" evidence="1">
    <location>
        <begin position="729"/>
        <end position="755"/>
    </location>
</feature>
<dbReference type="HOGENOM" id="CLU_015404_0_0_6"/>
<organism evidence="3 4">
    <name type="scientific">Acinetobacter schindleri CIP 107287</name>
    <dbReference type="NCBI Taxonomy" id="1217988"/>
    <lineage>
        <taxon>Bacteria</taxon>
        <taxon>Pseudomonadati</taxon>
        <taxon>Pseudomonadota</taxon>
        <taxon>Gammaproteobacteria</taxon>
        <taxon>Moraxellales</taxon>
        <taxon>Moraxellaceae</taxon>
        <taxon>Acinetobacter</taxon>
    </lineage>
</organism>